<accession>A0A376MJQ4</accession>
<keyword evidence="2" id="KW-0479">Metal-binding</keyword>
<dbReference type="Proteomes" id="UP000254817">
    <property type="component" value="Unassembled WGS sequence"/>
</dbReference>
<keyword evidence="3 7" id="KW-0560">Oxidoreductase</keyword>
<feature type="region of interest" description="Disordered" evidence="6">
    <location>
        <begin position="61"/>
        <end position="82"/>
    </location>
</feature>
<dbReference type="GO" id="GO:0051536">
    <property type="term" value="F:iron-sulfur cluster binding"/>
    <property type="evidence" value="ECO:0007669"/>
    <property type="project" value="UniProtKB-KW"/>
</dbReference>
<protein>
    <submittedName>
        <fullName evidence="7">Nitrite reductase [NAD(P)H] large subunit</fullName>
        <ecNumber evidence="7">1.7.1.4</ecNumber>
    </submittedName>
</protein>
<proteinExistence type="predicted"/>
<keyword evidence="5" id="KW-0411">Iron-sulfur</keyword>
<evidence type="ECO:0000256" key="2">
    <source>
        <dbReference type="ARBA" id="ARBA00022723"/>
    </source>
</evidence>
<evidence type="ECO:0000256" key="3">
    <source>
        <dbReference type="ARBA" id="ARBA00023002"/>
    </source>
</evidence>
<evidence type="ECO:0000313" key="7">
    <source>
        <dbReference type="EMBL" id="STG50698.1"/>
    </source>
</evidence>
<keyword evidence="4" id="KW-0408">Iron</keyword>
<dbReference type="EC" id="1.7.1.4" evidence="7"/>
<evidence type="ECO:0000256" key="4">
    <source>
        <dbReference type="ARBA" id="ARBA00023004"/>
    </source>
</evidence>
<gene>
    <name evidence="7" type="primary">nirB_4</name>
    <name evidence="7" type="ORF">NCTC11112_01123</name>
</gene>
<reference evidence="7 8" key="1">
    <citation type="submission" date="2018-06" db="EMBL/GenBank/DDBJ databases">
        <authorList>
            <consortium name="Pathogen Informatics"/>
            <person name="Doyle S."/>
        </authorList>
    </citation>
    <scope>NUCLEOTIDE SEQUENCE [LARGE SCALE GENOMIC DNA]</scope>
    <source>
        <strain evidence="7 8">NCTC11112</strain>
    </source>
</reference>
<dbReference type="GO" id="GO:0008942">
    <property type="term" value="F:nitrite reductase [NAD(P)H] activity"/>
    <property type="evidence" value="ECO:0007669"/>
    <property type="project" value="UniProtKB-EC"/>
</dbReference>
<dbReference type="AlphaFoldDB" id="A0A376MJQ4"/>
<evidence type="ECO:0000256" key="6">
    <source>
        <dbReference type="SAM" id="MobiDB-lite"/>
    </source>
</evidence>
<dbReference type="InterPro" id="IPR052034">
    <property type="entry name" value="NasD-like"/>
</dbReference>
<sequence>MIIDDKLGLNAHLEEEMARLREAVVCEWTETVNTPSAQTRFKHFINSDKRDPNVQMVPEARTAPSGNAVETYPGNSGGGQRMSQWKDIWQKSMTSCLKPASARC</sequence>
<dbReference type="PANTHER" id="PTHR43809:SF1">
    <property type="entry name" value="NITRITE REDUCTASE (NADH) LARGE SUBUNIT"/>
    <property type="match status" value="1"/>
</dbReference>
<name>A0A376MJQ4_ECOLX</name>
<evidence type="ECO:0000256" key="1">
    <source>
        <dbReference type="ARBA" id="ARBA00022617"/>
    </source>
</evidence>
<evidence type="ECO:0000313" key="8">
    <source>
        <dbReference type="Proteomes" id="UP000254817"/>
    </source>
</evidence>
<organism evidence="7 8">
    <name type="scientific">Escherichia coli</name>
    <dbReference type="NCBI Taxonomy" id="562"/>
    <lineage>
        <taxon>Bacteria</taxon>
        <taxon>Pseudomonadati</taxon>
        <taxon>Pseudomonadota</taxon>
        <taxon>Gammaproteobacteria</taxon>
        <taxon>Enterobacterales</taxon>
        <taxon>Enterobacteriaceae</taxon>
        <taxon>Escherichia</taxon>
    </lineage>
</organism>
<dbReference type="PANTHER" id="PTHR43809">
    <property type="entry name" value="NITRITE REDUCTASE (NADH) LARGE SUBUNIT"/>
    <property type="match status" value="1"/>
</dbReference>
<keyword evidence="1" id="KW-0349">Heme</keyword>
<evidence type="ECO:0000256" key="5">
    <source>
        <dbReference type="ARBA" id="ARBA00023014"/>
    </source>
</evidence>
<dbReference type="EMBL" id="UGAW01000001">
    <property type="protein sequence ID" value="STG50698.1"/>
    <property type="molecule type" value="Genomic_DNA"/>
</dbReference>
<dbReference type="GO" id="GO:0046872">
    <property type="term" value="F:metal ion binding"/>
    <property type="evidence" value="ECO:0007669"/>
    <property type="project" value="UniProtKB-KW"/>
</dbReference>